<name>A0ABU6WF55_9FABA</name>
<gene>
    <name evidence="1" type="ORF">PIB30_048378</name>
</gene>
<protein>
    <submittedName>
        <fullName evidence="1">Uncharacterized protein</fullName>
    </submittedName>
</protein>
<accession>A0ABU6WF55</accession>
<reference evidence="1 2" key="1">
    <citation type="journal article" date="2023" name="Plants (Basel)">
        <title>Bridging the Gap: Combining Genomics and Transcriptomics Approaches to Understand Stylosanthes scabra, an Orphan Legume from the Brazilian Caatinga.</title>
        <authorList>
            <person name="Ferreira-Neto J.R.C."/>
            <person name="da Silva M.D."/>
            <person name="Binneck E."/>
            <person name="de Melo N.F."/>
            <person name="da Silva R.H."/>
            <person name="de Melo A.L.T.M."/>
            <person name="Pandolfi V."/>
            <person name="Bustamante F.O."/>
            <person name="Brasileiro-Vidal A.C."/>
            <person name="Benko-Iseppon A.M."/>
        </authorList>
    </citation>
    <scope>NUCLEOTIDE SEQUENCE [LARGE SCALE GENOMIC DNA]</scope>
    <source>
        <tissue evidence="1">Leaves</tissue>
    </source>
</reference>
<keyword evidence="2" id="KW-1185">Reference proteome</keyword>
<evidence type="ECO:0000313" key="2">
    <source>
        <dbReference type="Proteomes" id="UP001341840"/>
    </source>
</evidence>
<evidence type="ECO:0000313" key="1">
    <source>
        <dbReference type="EMBL" id="MED6184545.1"/>
    </source>
</evidence>
<sequence>MVWSSGKYERWSSSASSRSVGLGYDNRPGELTVACRNRLFRYRFKLGKLAKRSFGFFESSISPSSSLPLWLCGELGVFSRSDEANMRATWEIRAAKRHRGLMHNIREKGAPHHQIPDDIFKRYEAFWRSLEYQAMRRANKANRASSTSGSLHTGGSIT</sequence>
<dbReference type="Proteomes" id="UP001341840">
    <property type="component" value="Unassembled WGS sequence"/>
</dbReference>
<dbReference type="EMBL" id="JASCZI010181559">
    <property type="protein sequence ID" value="MED6184545.1"/>
    <property type="molecule type" value="Genomic_DNA"/>
</dbReference>
<organism evidence="1 2">
    <name type="scientific">Stylosanthes scabra</name>
    <dbReference type="NCBI Taxonomy" id="79078"/>
    <lineage>
        <taxon>Eukaryota</taxon>
        <taxon>Viridiplantae</taxon>
        <taxon>Streptophyta</taxon>
        <taxon>Embryophyta</taxon>
        <taxon>Tracheophyta</taxon>
        <taxon>Spermatophyta</taxon>
        <taxon>Magnoliopsida</taxon>
        <taxon>eudicotyledons</taxon>
        <taxon>Gunneridae</taxon>
        <taxon>Pentapetalae</taxon>
        <taxon>rosids</taxon>
        <taxon>fabids</taxon>
        <taxon>Fabales</taxon>
        <taxon>Fabaceae</taxon>
        <taxon>Papilionoideae</taxon>
        <taxon>50 kb inversion clade</taxon>
        <taxon>dalbergioids sensu lato</taxon>
        <taxon>Dalbergieae</taxon>
        <taxon>Pterocarpus clade</taxon>
        <taxon>Stylosanthes</taxon>
    </lineage>
</organism>
<comment type="caution">
    <text evidence="1">The sequence shown here is derived from an EMBL/GenBank/DDBJ whole genome shotgun (WGS) entry which is preliminary data.</text>
</comment>
<proteinExistence type="predicted"/>